<organism evidence="2 3">
    <name type="scientific">Gossypium harknessii</name>
    <dbReference type="NCBI Taxonomy" id="34285"/>
    <lineage>
        <taxon>Eukaryota</taxon>
        <taxon>Viridiplantae</taxon>
        <taxon>Streptophyta</taxon>
        <taxon>Embryophyta</taxon>
        <taxon>Tracheophyta</taxon>
        <taxon>Spermatophyta</taxon>
        <taxon>Magnoliopsida</taxon>
        <taxon>eudicotyledons</taxon>
        <taxon>Gunneridae</taxon>
        <taxon>Pentapetalae</taxon>
        <taxon>rosids</taxon>
        <taxon>malvids</taxon>
        <taxon>Malvales</taxon>
        <taxon>Malvaceae</taxon>
        <taxon>Malvoideae</taxon>
        <taxon>Gossypium</taxon>
    </lineage>
</organism>
<name>A0A7J9H1C9_9ROSI</name>
<dbReference type="Pfam" id="PF14111">
    <property type="entry name" value="DUF4283"/>
    <property type="match status" value="1"/>
</dbReference>
<accession>A0A7J9H1C9</accession>
<evidence type="ECO:0000259" key="1">
    <source>
        <dbReference type="Pfam" id="PF14111"/>
    </source>
</evidence>
<reference evidence="2 3" key="1">
    <citation type="journal article" date="2019" name="Genome Biol. Evol.">
        <title>Insights into the evolution of the New World diploid cottons (Gossypium, subgenus Houzingenia) based on genome sequencing.</title>
        <authorList>
            <person name="Grover C.E."/>
            <person name="Arick M.A. 2nd"/>
            <person name="Thrash A."/>
            <person name="Conover J.L."/>
            <person name="Sanders W.S."/>
            <person name="Peterson D.G."/>
            <person name="Frelichowski J.E."/>
            <person name="Scheffler J.A."/>
            <person name="Scheffler B.E."/>
            <person name="Wendel J.F."/>
        </authorList>
    </citation>
    <scope>NUCLEOTIDE SEQUENCE [LARGE SCALE GENOMIC DNA]</scope>
    <source>
        <strain evidence="2">0</strain>
        <tissue evidence="2">Leaf</tissue>
    </source>
</reference>
<dbReference type="AlphaFoldDB" id="A0A7J9H1C9"/>
<gene>
    <name evidence="2" type="ORF">Gohar_013841</name>
</gene>
<comment type="caution">
    <text evidence="2">The sequence shown here is derived from an EMBL/GenBank/DDBJ whole genome shotgun (WGS) entry which is preliminary data.</text>
</comment>
<dbReference type="InterPro" id="IPR025558">
    <property type="entry name" value="DUF4283"/>
</dbReference>
<protein>
    <recommendedName>
        <fullName evidence="1">DUF4283 domain-containing protein</fullName>
    </recommendedName>
</protein>
<dbReference type="OrthoDB" id="10479072at2759"/>
<feature type="non-terminal residue" evidence="2">
    <location>
        <position position="182"/>
    </location>
</feature>
<dbReference type="EMBL" id="JABFAD010000007">
    <property type="protein sequence ID" value="MBA0803651.1"/>
    <property type="molecule type" value="Genomic_DNA"/>
</dbReference>
<keyword evidence="3" id="KW-1185">Reference proteome</keyword>
<feature type="domain" description="DUF4283" evidence="1">
    <location>
        <begin position="4"/>
        <end position="63"/>
    </location>
</feature>
<sequence>MWNSLANLWPPLRGIEISDSREKRFLFRFFHRVDIEIVIKGAPWTSNNHLLIFHGLQEMEDPMLVPLFYSYIWVQVHDLPRNFIQKQWRCNGRILLVSLKSMMQSRLCTDVDGMEMEWDISLRAPPLERTDISKSIWLKNSRLNAPGLDEGCNINWVLGVNLGDPMVYDLEDDPMEVVEEKK</sequence>
<evidence type="ECO:0000313" key="3">
    <source>
        <dbReference type="Proteomes" id="UP000593560"/>
    </source>
</evidence>
<evidence type="ECO:0000313" key="2">
    <source>
        <dbReference type="EMBL" id="MBA0803651.1"/>
    </source>
</evidence>
<dbReference type="Proteomes" id="UP000593560">
    <property type="component" value="Unassembled WGS sequence"/>
</dbReference>
<proteinExistence type="predicted"/>